<gene>
    <name evidence="2" type="primary">LRP2_4</name>
    <name evidence="2" type="ORF">N1851_014682</name>
</gene>
<dbReference type="Gene3D" id="2.120.10.30">
    <property type="entry name" value="TolB, C-terminal domain"/>
    <property type="match status" value="3"/>
</dbReference>
<keyword evidence="2" id="KW-0449">Lipoprotein</keyword>
<reference evidence="2" key="1">
    <citation type="journal article" date="2023" name="Front. Mar. Sci.">
        <title>A new Merluccius polli reference genome to investigate the effects of global change in West African waters.</title>
        <authorList>
            <person name="Mateo J.L."/>
            <person name="Blanco-Fernandez C."/>
            <person name="Garcia-Vazquez E."/>
            <person name="Machado-Schiaffino G."/>
        </authorList>
    </citation>
    <scope>NUCLEOTIDE SEQUENCE</scope>
    <source>
        <strain evidence="2">C29</strain>
        <tissue evidence="2">Fin</tissue>
    </source>
</reference>
<dbReference type="AlphaFoldDB" id="A0AA47MU16"/>
<dbReference type="PANTHER" id="PTHR46513:SF44">
    <property type="entry name" value="LDL RECEPTOR RELATED PROTEIN 4"/>
    <property type="match status" value="1"/>
</dbReference>
<evidence type="ECO:0000256" key="1">
    <source>
        <dbReference type="PROSITE-ProRule" id="PRU00461"/>
    </source>
</evidence>
<proteinExistence type="predicted"/>
<accession>A0AA47MU16</accession>
<evidence type="ECO:0000313" key="3">
    <source>
        <dbReference type="Proteomes" id="UP001174136"/>
    </source>
</evidence>
<dbReference type="InterPro" id="IPR050778">
    <property type="entry name" value="Cueball_EGF_LRP_Nidogen"/>
</dbReference>
<dbReference type="PROSITE" id="PS51120">
    <property type="entry name" value="LDLRB"/>
    <property type="match status" value="2"/>
</dbReference>
<evidence type="ECO:0000313" key="2">
    <source>
        <dbReference type="EMBL" id="KAK0146057.1"/>
    </source>
</evidence>
<organism evidence="2 3">
    <name type="scientific">Merluccius polli</name>
    <name type="common">Benguela hake</name>
    <name type="synonym">Merluccius cadenati</name>
    <dbReference type="NCBI Taxonomy" id="89951"/>
    <lineage>
        <taxon>Eukaryota</taxon>
        <taxon>Metazoa</taxon>
        <taxon>Chordata</taxon>
        <taxon>Craniata</taxon>
        <taxon>Vertebrata</taxon>
        <taxon>Euteleostomi</taxon>
        <taxon>Actinopterygii</taxon>
        <taxon>Neopterygii</taxon>
        <taxon>Teleostei</taxon>
        <taxon>Neoteleostei</taxon>
        <taxon>Acanthomorphata</taxon>
        <taxon>Zeiogadaria</taxon>
        <taxon>Gadariae</taxon>
        <taxon>Gadiformes</taxon>
        <taxon>Gadoidei</taxon>
        <taxon>Merlucciidae</taxon>
        <taxon>Merluccius</taxon>
    </lineage>
</organism>
<dbReference type="EMBL" id="JAOPHQ010002635">
    <property type="protein sequence ID" value="KAK0146057.1"/>
    <property type="molecule type" value="Genomic_DNA"/>
</dbReference>
<sequence>MKKQQQLYFAPEVKDYLLLATSLAVRGVPLNVSLQEDVTLPLTGLALTFSGSAVEFDGGEEAVFYNDRTRGLVYKSHLDGTETTILTGYRVGMVDAMAYDWTSKVLFWTTSTYKTVVAFRVPDKSRRDIVTGLRNPKGIAVHPGAGYLFWSDWYRPAAIMRGFTDGSNAVPLVNTTLGWPYGLTVDYTYGGGEPGTRDPIKQCFLGSLSGRLGDAYRTVVDIGDRTRSLNAPNHRTNLPLPAADGSRRIFPVVNPEGEGGSDRWLCVCVRVDRLYWADALLDQIGLISIHGYDRRTFSNIGQITQPYGLTIHAEYLYVSHLYMMGTCPLQSTVPVRVSPVHDGYLSPSEYLYVSHLYMMEYLYVSHLYMMGTCPLQSTVPVCVSPAHDGYLSPSEYLYVSHLYMMEYLYVSHLYMMGTCPLQSTVPVRVSPVHDGYLSPSEYLYVSHLYMMEYLYVSDTRTKAVYRMRKRDGGDNIMIRQGVSGIMNVKAYSSDRQRESTAQILRSSAGGVSV</sequence>
<dbReference type="SUPFAM" id="SSF63825">
    <property type="entry name" value="YWTD domain"/>
    <property type="match status" value="1"/>
</dbReference>
<name>A0AA47MU16_MERPO</name>
<dbReference type="SUPFAM" id="SSF101898">
    <property type="entry name" value="NHL repeat"/>
    <property type="match status" value="1"/>
</dbReference>
<dbReference type="InterPro" id="IPR000033">
    <property type="entry name" value="LDLR_classB_rpt"/>
</dbReference>
<dbReference type="PANTHER" id="PTHR46513">
    <property type="entry name" value="VITELLOGENIN RECEPTOR-LIKE PROTEIN-RELATED-RELATED"/>
    <property type="match status" value="1"/>
</dbReference>
<feature type="repeat" description="LDL-receptor class B" evidence="1">
    <location>
        <begin position="272"/>
        <end position="315"/>
    </location>
</feature>
<dbReference type="Proteomes" id="UP001174136">
    <property type="component" value="Unassembled WGS sequence"/>
</dbReference>
<keyword evidence="3" id="KW-1185">Reference proteome</keyword>
<dbReference type="Pfam" id="PF00058">
    <property type="entry name" value="Ldl_recept_b"/>
    <property type="match status" value="1"/>
</dbReference>
<dbReference type="InterPro" id="IPR011042">
    <property type="entry name" value="6-blade_b-propeller_TolB-like"/>
</dbReference>
<dbReference type="SMART" id="SM00135">
    <property type="entry name" value="LY"/>
    <property type="match status" value="2"/>
</dbReference>
<keyword evidence="2" id="KW-0675">Receptor</keyword>
<protein>
    <submittedName>
        <fullName evidence="2">Low-density lipoprotein receptor-related protein 2</fullName>
    </submittedName>
</protein>
<feature type="repeat" description="LDL-receptor class B" evidence="1">
    <location>
        <begin position="146"/>
        <end position="189"/>
    </location>
</feature>
<comment type="caution">
    <text evidence="2">The sequence shown here is derived from an EMBL/GenBank/DDBJ whole genome shotgun (WGS) entry which is preliminary data.</text>
</comment>